<reference evidence="2 3" key="1">
    <citation type="submission" date="2019-05" db="EMBL/GenBank/DDBJ databases">
        <title>Streptomyces sp. NEAU-C151, a novel actinomycete isolated from soil.</title>
        <authorList>
            <person name="Han L."/>
            <person name="Jiang H."/>
        </authorList>
    </citation>
    <scope>NUCLEOTIDE SEQUENCE [LARGE SCALE GENOMIC DNA]</scope>
    <source>
        <strain evidence="2 3">NEAU-C151</strain>
    </source>
</reference>
<evidence type="ECO:0000313" key="3">
    <source>
        <dbReference type="Proteomes" id="UP000305906"/>
    </source>
</evidence>
<gene>
    <name evidence="2" type="ORF">FE633_13165</name>
</gene>
<dbReference type="AlphaFoldDB" id="A0A5R9FP57"/>
<protein>
    <submittedName>
        <fullName evidence="2">Uncharacterized protein</fullName>
    </submittedName>
</protein>
<accession>A0A5R9FP57</accession>
<evidence type="ECO:0000256" key="1">
    <source>
        <dbReference type="SAM" id="MobiDB-lite"/>
    </source>
</evidence>
<dbReference type="EMBL" id="VBZC01000012">
    <property type="protein sequence ID" value="TLS45712.1"/>
    <property type="molecule type" value="Genomic_DNA"/>
</dbReference>
<comment type="caution">
    <text evidence="2">The sequence shown here is derived from an EMBL/GenBank/DDBJ whole genome shotgun (WGS) entry which is preliminary data.</text>
</comment>
<feature type="region of interest" description="Disordered" evidence="1">
    <location>
        <begin position="103"/>
        <end position="157"/>
    </location>
</feature>
<evidence type="ECO:0000313" key="2">
    <source>
        <dbReference type="EMBL" id="TLS45712.1"/>
    </source>
</evidence>
<feature type="compositionally biased region" description="Basic and acidic residues" evidence="1">
    <location>
        <begin position="103"/>
        <end position="124"/>
    </location>
</feature>
<dbReference type="RefSeq" id="WP_138045303.1">
    <property type="nucleotide sequence ID" value="NZ_VBZC01000012.1"/>
</dbReference>
<organism evidence="2 3">
    <name type="scientific">Streptomyces montanus</name>
    <dbReference type="NCBI Taxonomy" id="2580423"/>
    <lineage>
        <taxon>Bacteria</taxon>
        <taxon>Bacillati</taxon>
        <taxon>Actinomycetota</taxon>
        <taxon>Actinomycetes</taxon>
        <taxon>Kitasatosporales</taxon>
        <taxon>Streptomycetaceae</taxon>
        <taxon>Streptomyces</taxon>
    </lineage>
</organism>
<proteinExistence type="predicted"/>
<name>A0A5R9FP57_9ACTN</name>
<sequence length="157" mass="18048">MSNDKKPRQGVWTPDLLAEGPEKRRVFIEQRRQYLAPLIAEMRQLAREIDADIAERPKLYGDLPFQATLRARRTVKPFEQAVESLEECLDFLTTYAARYKASYEELPEQRAEKKADKQRVRELKASSGQQQIEAPQPEAEPPVADPSPLFSHLRKSG</sequence>
<dbReference type="Proteomes" id="UP000305906">
    <property type="component" value="Unassembled WGS sequence"/>
</dbReference>
<keyword evidence="3" id="KW-1185">Reference proteome</keyword>